<gene>
    <name evidence="2" type="ORF">CWI78_06040</name>
</gene>
<name>A0A432Z000_9GAMM</name>
<evidence type="ECO:0000313" key="2">
    <source>
        <dbReference type="EMBL" id="RUO69477.1"/>
    </source>
</evidence>
<keyword evidence="3" id="KW-1185">Reference proteome</keyword>
<proteinExistence type="predicted"/>
<protein>
    <recommendedName>
        <fullName evidence="4">Antitoxin</fullName>
    </recommendedName>
</protein>
<evidence type="ECO:0000313" key="3">
    <source>
        <dbReference type="Proteomes" id="UP000288058"/>
    </source>
</evidence>
<dbReference type="OrthoDB" id="5684171at2"/>
<reference evidence="3" key="1">
    <citation type="journal article" date="2018" name="Front. Microbiol.">
        <title>Genome-Based Analysis Reveals the Taxonomy and Diversity of the Family Idiomarinaceae.</title>
        <authorList>
            <person name="Liu Y."/>
            <person name="Lai Q."/>
            <person name="Shao Z."/>
        </authorList>
    </citation>
    <scope>NUCLEOTIDE SEQUENCE [LARGE SCALE GENOMIC DNA]</scope>
    <source>
        <strain evidence="3">R22</strain>
    </source>
</reference>
<comment type="caution">
    <text evidence="2">The sequence shown here is derived from an EMBL/GenBank/DDBJ whole genome shotgun (WGS) entry which is preliminary data.</text>
</comment>
<feature type="region of interest" description="Disordered" evidence="1">
    <location>
        <begin position="1"/>
        <end position="23"/>
    </location>
</feature>
<accession>A0A432Z000</accession>
<dbReference type="Proteomes" id="UP000288058">
    <property type="component" value="Unassembled WGS sequence"/>
</dbReference>
<evidence type="ECO:0008006" key="4">
    <source>
        <dbReference type="Google" id="ProtNLM"/>
    </source>
</evidence>
<dbReference type="EMBL" id="PIQC01000004">
    <property type="protein sequence ID" value="RUO69477.1"/>
    <property type="molecule type" value="Genomic_DNA"/>
</dbReference>
<organism evidence="2 3">
    <name type="scientific">Idiomarina ramblicola</name>
    <dbReference type="NCBI Taxonomy" id="263724"/>
    <lineage>
        <taxon>Bacteria</taxon>
        <taxon>Pseudomonadati</taxon>
        <taxon>Pseudomonadota</taxon>
        <taxon>Gammaproteobacteria</taxon>
        <taxon>Alteromonadales</taxon>
        <taxon>Idiomarinaceae</taxon>
        <taxon>Idiomarina</taxon>
    </lineage>
</organism>
<evidence type="ECO:0000256" key="1">
    <source>
        <dbReference type="SAM" id="MobiDB-lite"/>
    </source>
</evidence>
<sequence length="112" mass="13034">MKKEDIREAVEQDEKWDSGELGQEEAHVERVGFDQAIEDAINQSVRLRPISIRMEEELIDDLKTIAEHYNLGYQPLIRQLLKRFVASEKKVLKQRAQVMEIKGPEDKEAEEG</sequence>
<dbReference type="RefSeq" id="WP_126781243.1">
    <property type="nucleotide sequence ID" value="NZ_PIQC01000004.1"/>
</dbReference>
<dbReference type="AlphaFoldDB" id="A0A432Z000"/>